<sequence>MPISAQKEPYQPKLLKRHFLCYEYQLSMTLITSSLAVTSLSHASVSSLSSHIRPRLQPPSVFLPSTTANSTVANLSTAISRRASVLVFLSFLVFPSPAVASPSDGGDDLERYTDQAEGFTLLIPSSWVKVEKAGATALFQEGKNNIGVVVNPVRLSSLREFGTADFVAHKLLQAEKKKESTKSAELIETRERLGHGNVPVYEIEYLLDSTRGGMKRIFSAAFVSSRKLYLLNIAYSDSQDNPLNGNTRMVIEQVLHSFDTS</sequence>
<organism evidence="3 4">
    <name type="scientific">Rhynchospora pubera</name>
    <dbReference type="NCBI Taxonomy" id="906938"/>
    <lineage>
        <taxon>Eukaryota</taxon>
        <taxon>Viridiplantae</taxon>
        <taxon>Streptophyta</taxon>
        <taxon>Embryophyta</taxon>
        <taxon>Tracheophyta</taxon>
        <taxon>Spermatophyta</taxon>
        <taxon>Magnoliopsida</taxon>
        <taxon>Liliopsida</taxon>
        <taxon>Poales</taxon>
        <taxon>Cyperaceae</taxon>
        <taxon>Cyperoideae</taxon>
        <taxon>Rhynchosporeae</taxon>
        <taxon>Rhynchospora</taxon>
    </lineage>
</organism>
<accession>A0AAV8HBX5</accession>
<dbReference type="Pfam" id="PF01789">
    <property type="entry name" value="PsbP"/>
    <property type="match status" value="1"/>
</dbReference>
<dbReference type="PANTHER" id="PTHR31407:SF3">
    <property type="entry name" value="PSBP DOMAIN-CONTAINING PROTEIN 2, CHLOROPLASTIC"/>
    <property type="match status" value="1"/>
</dbReference>
<evidence type="ECO:0000313" key="2">
    <source>
        <dbReference type="EMBL" id="KAJ4761700.1"/>
    </source>
</evidence>
<reference evidence="3" key="1">
    <citation type="submission" date="2022-08" db="EMBL/GenBank/DDBJ databases">
        <authorList>
            <person name="Marques A."/>
        </authorList>
    </citation>
    <scope>NUCLEOTIDE SEQUENCE</scope>
    <source>
        <strain evidence="3">RhyPub2mFocal</strain>
        <tissue evidence="3">Leaves</tissue>
    </source>
</reference>
<dbReference type="InterPro" id="IPR016123">
    <property type="entry name" value="Mog1/PsbP_a/b/a-sand"/>
</dbReference>
<name>A0AAV8HBX5_9POAL</name>
<proteinExistence type="predicted"/>
<dbReference type="GO" id="GO:0019898">
    <property type="term" value="C:extrinsic component of membrane"/>
    <property type="evidence" value="ECO:0007669"/>
    <property type="project" value="InterPro"/>
</dbReference>
<dbReference type="AlphaFoldDB" id="A0AAV8HBX5"/>
<dbReference type="GO" id="GO:0005509">
    <property type="term" value="F:calcium ion binding"/>
    <property type="evidence" value="ECO:0007669"/>
    <property type="project" value="InterPro"/>
</dbReference>
<evidence type="ECO:0000313" key="3">
    <source>
        <dbReference type="EMBL" id="KAJ4814180.1"/>
    </source>
</evidence>
<dbReference type="Gene3D" id="3.40.1000.10">
    <property type="entry name" value="Mog1/PsbP, alpha/beta/alpha sandwich"/>
    <property type="match status" value="1"/>
</dbReference>
<dbReference type="SUPFAM" id="SSF55724">
    <property type="entry name" value="Mog1p/PsbP-like"/>
    <property type="match status" value="1"/>
</dbReference>
<dbReference type="PANTHER" id="PTHR31407">
    <property type="match status" value="1"/>
</dbReference>
<feature type="domain" description="PsbP C-terminal" evidence="1">
    <location>
        <begin position="108"/>
        <end position="259"/>
    </location>
</feature>
<dbReference type="GO" id="GO:0015979">
    <property type="term" value="P:photosynthesis"/>
    <property type="evidence" value="ECO:0007669"/>
    <property type="project" value="InterPro"/>
</dbReference>
<dbReference type="Proteomes" id="UP001140206">
    <property type="component" value="Chromosome 1"/>
</dbReference>
<keyword evidence="4" id="KW-1185">Reference proteome</keyword>
<comment type="caution">
    <text evidence="3">The sequence shown here is derived from an EMBL/GenBank/DDBJ whole genome shotgun (WGS) entry which is preliminary data.</text>
</comment>
<dbReference type="Proteomes" id="UP001140206">
    <property type="component" value="Chromosome 4"/>
</dbReference>
<gene>
    <name evidence="3" type="ORF">LUZ62_026746</name>
    <name evidence="2" type="ORF">LUZ62_072075</name>
</gene>
<evidence type="ECO:0000259" key="1">
    <source>
        <dbReference type="Pfam" id="PF01789"/>
    </source>
</evidence>
<protein>
    <submittedName>
        <fullName evidence="3">PsbP domain-OEC23 like protein</fullName>
    </submittedName>
</protein>
<evidence type="ECO:0000313" key="4">
    <source>
        <dbReference type="Proteomes" id="UP001140206"/>
    </source>
</evidence>
<dbReference type="EMBL" id="JAMFTS010000004">
    <property type="protein sequence ID" value="KAJ4761700.1"/>
    <property type="molecule type" value="Genomic_DNA"/>
</dbReference>
<dbReference type="GO" id="GO:0009654">
    <property type="term" value="C:photosystem II oxygen evolving complex"/>
    <property type="evidence" value="ECO:0007669"/>
    <property type="project" value="InterPro"/>
</dbReference>
<dbReference type="InterPro" id="IPR002683">
    <property type="entry name" value="PsbP_C"/>
</dbReference>
<dbReference type="EMBL" id="JAMFTS010000001">
    <property type="protein sequence ID" value="KAJ4814180.1"/>
    <property type="molecule type" value="Genomic_DNA"/>
</dbReference>